<dbReference type="PANTHER" id="PTHR47331">
    <property type="entry name" value="PHD-TYPE DOMAIN-CONTAINING PROTEIN"/>
    <property type="match status" value="1"/>
</dbReference>
<proteinExistence type="predicted"/>
<reference evidence="1" key="2">
    <citation type="journal article" date="2023" name="Science">
        <title>Genomic signatures of disease resistance in endangered staghorn corals.</title>
        <authorList>
            <person name="Vollmer S.V."/>
            <person name="Selwyn J.D."/>
            <person name="Despard B.A."/>
            <person name="Roesel C.L."/>
        </authorList>
    </citation>
    <scope>NUCLEOTIDE SEQUENCE</scope>
    <source>
        <strain evidence="1">K2</strain>
    </source>
</reference>
<accession>A0AAD9UZT0</accession>
<organism evidence="1 2">
    <name type="scientific">Acropora cervicornis</name>
    <name type="common">Staghorn coral</name>
    <dbReference type="NCBI Taxonomy" id="6130"/>
    <lineage>
        <taxon>Eukaryota</taxon>
        <taxon>Metazoa</taxon>
        <taxon>Cnidaria</taxon>
        <taxon>Anthozoa</taxon>
        <taxon>Hexacorallia</taxon>
        <taxon>Scleractinia</taxon>
        <taxon>Astrocoeniina</taxon>
        <taxon>Acroporidae</taxon>
        <taxon>Acropora</taxon>
    </lineage>
</organism>
<evidence type="ECO:0000313" key="2">
    <source>
        <dbReference type="Proteomes" id="UP001249851"/>
    </source>
</evidence>
<sequence>MTVTIDRCVYGHVREEVLECSLHGFADAKLSTPRLELVACLIIAKLMCTVKNALNSPTVALYWIMNYGEWKQFVSHRVNEVVKLSEKETWGHCPSEQNSADIGSRGSLAVELKGREMWWRRPSWLIQPEDLWPRQKSLVPTTETCEEERKVAVMTIAIKEPCGIEKVVGISKFNALRKLYRVTAWVTRFCHNISRRNKSDRREGPLTLKEMIESEELWRRAAQRKLRKGGNYQQLASKFGLHEDQRDVIRCKGRLEHSEM</sequence>
<comment type="caution">
    <text evidence="1">The sequence shown here is derived from an EMBL/GenBank/DDBJ whole genome shotgun (WGS) entry which is preliminary data.</text>
</comment>
<name>A0AAD9UZT0_ACRCE</name>
<protein>
    <submittedName>
        <fullName evidence="1">Uncharacterized protein</fullName>
    </submittedName>
</protein>
<feature type="non-terminal residue" evidence="1">
    <location>
        <position position="260"/>
    </location>
</feature>
<dbReference type="Proteomes" id="UP001249851">
    <property type="component" value="Unassembled WGS sequence"/>
</dbReference>
<evidence type="ECO:0000313" key="1">
    <source>
        <dbReference type="EMBL" id="KAK2555842.1"/>
    </source>
</evidence>
<keyword evidence="2" id="KW-1185">Reference proteome</keyword>
<reference evidence="1" key="1">
    <citation type="journal article" date="2023" name="G3 (Bethesda)">
        <title>Whole genome assembly and annotation of the endangered Caribbean coral Acropora cervicornis.</title>
        <authorList>
            <person name="Selwyn J.D."/>
            <person name="Vollmer S.V."/>
        </authorList>
    </citation>
    <scope>NUCLEOTIDE SEQUENCE</scope>
    <source>
        <strain evidence="1">K2</strain>
    </source>
</reference>
<dbReference type="AlphaFoldDB" id="A0AAD9UZT0"/>
<gene>
    <name evidence="1" type="ORF">P5673_022486</name>
</gene>
<dbReference type="EMBL" id="JARQWQ010000060">
    <property type="protein sequence ID" value="KAK2555842.1"/>
    <property type="molecule type" value="Genomic_DNA"/>
</dbReference>